<dbReference type="InterPro" id="IPR052897">
    <property type="entry name" value="Sec-Metab_Biosynth_Hydrolase"/>
</dbReference>
<gene>
    <name evidence="2" type="ORF">GCM10009808_20810</name>
</gene>
<accession>A0ABP4UDR5</accession>
<evidence type="ECO:0000313" key="2">
    <source>
        <dbReference type="EMBL" id="GAA1702666.1"/>
    </source>
</evidence>
<dbReference type="PANTHER" id="PTHR37017:SF11">
    <property type="entry name" value="ESTERASE_LIPASE_THIOESTERASE DOMAIN-CONTAINING PROTEIN"/>
    <property type="match status" value="1"/>
</dbReference>
<proteinExistence type="predicted"/>
<dbReference type="InterPro" id="IPR029058">
    <property type="entry name" value="AB_hydrolase_fold"/>
</dbReference>
<dbReference type="Pfam" id="PF12697">
    <property type="entry name" value="Abhydrolase_6"/>
    <property type="match status" value="1"/>
</dbReference>
<keyword evidence="3" id="KW-1185">Reference proteome</keyword>
<name>A0ABP4UDR5_9MICO</name>
<dbReference type="EMBL" id="BAAAPL010000002">
    <property type="protein sequence ID" value="GAA1702666.1"/>
    <property type="molecule type" value="Genomic_DNA"/>
</dbReference>
<dbReference type="Gene3D" id="3.40.50.1820">
    <property type="entry name" value="alpha/beta hydrolase"/>
    <property type="match status" value="1"/>
</dbReference>
<protein>
    <submittedName>
        <fullName evidence="2">Alpha/beta hydrolase</fullName>
    </submittedName>
</protein>
<dbReference type="PANTHER" id="PTHR37017">
    <property type="entry name" value="AB HYDROLASE-1 DOMAIN-CONTAINING PROTEIN-RELATED"/>
    <property type="match status" value="1"/>
</dbReference>
<dbReference type="InterPro" id="IPR000073">
    <property type="entry name" value="AB_hydrolase_1"/>
</dbReference>
<organism evidence="2 3">
    <name type="scientific">Microbacterium sediminicola</name>
    <dbReference type="NCBI Taxonomy" id="415210"/>
    <lineage>
        <taxon>Bacteria</taxon>
        <taxon>Bacillati</taxon>
        <taxon>Actinomycetota</taxon>
        <taxon>Actinomycetes</taxon>
        <taxon>Micrococcales</taxon>
        <taxon>Microbacteriaceae</taxon>
        <taxon>Microbacterium</taxon>
    </lineage>
</organism>
<evidence type="ECO:0000259" key="1">
    <source>
        <dbReference type="Pfam" id="PF12697"/>
    </source>
</evidence>
<dbReference type="GO" id="GO:0016787">
    <property type="term" value="F:hydrolase activity"/>
    <property type="evidence" value="ECO:0007669"/>
    <property type="project" value="UniProtKB-KW"/>
</dbReference>
<reference evidence="3" key="1">
    <citation type="journal article" date="2019" name="Int. J. Syst. Evol. Microbiol.">
        <title>The Global Catalogue of Microorganisms (GCM) 10K type strain sequencing project: providing services to taxonomists for standard genome sequencing and annotation.</title>
        <authorList>
            <consortium name="The Broad Institute Genomics Platform"/>
            <consortium name="The Broad Institute Genome Sequencing Center for Infectious Disease"/>
            <person name="Wu L."/>
            <person name="Ma J."/>
        </authorList>
    </citation>
    <scope>NUCLEOTIDE SEQUENCE [LARGE SCALE GENOMIC DNA]</scope>
    <source>
        <strain evidence="3">JCM 15577</strain>
    </source>
</reference>
<feature type="domain" description="AB hydrolase-1" evidence="1">
    <location>
        <begin position="8"/>
        <end position="236"/>
    </location>
</feature>
<keyword evidence="2" id="KW-0378">Hydrolase</keyword>
<dbReference type="RefSeq" id="WP_344072308.1">
    <property type="nucleotide sequence ID" value="NZ_BAAAPL010000002.1"/>
</dbReference>
<evidence type="ECO:0000313" key="3">
    <source>
        <dbReference type="Proteomes" id="UP001501690"/>
    </source>
</evidence>
<dbReference type="Proteomes" id="UP001501690">
    <property type="component" value="Unassembled WGS sequence"/>
</dbReference>
<sequence length="247" mass="27089">MSDTKPAIVLVHGAWGGGWIWRRILGPLREAGYEVHAVTLTGDGERAHLRRPDIDLHTHIADVVGLVEMEELDRVILVGHSYGGMVATGAAVKLQETHPGILAGLAYVDAMFPHSGDGWGIAHPPEVVEARLKAAAEYDNGLPAPDASEGFAVSAEDAAWLNRRHTIHPFGMYRQTFDYDESLIQPLPRLFIDCTDPAYPTIAPVRKLVREEPGWEVVEIATGHFPMISTPDELVAHLRGFADRLSE</sequence>
<comment type="caution">
    <text evidence="2">The sequence shown here is derived from an EMBL/GenBank/DDBJ whole genome shotgun (WGS) entry which is preliminary data.</text>
</comment>
<dbReference type="SUPFAM" id="SSF53474">
    <property type="entry name" value="alpha/beta-Hydrolases"/>
    <property type="match status" value="1"/>
</dbReference>